<dbReference type="Pfam" id="PF02308">
    <property type="entry name" value="MgtC"/>
    <property type="match status" value="1"/>
</dbReference>
<dbReference type="EMBL" id="WSSB01000021">
    <property type="protein sequence ID" value="MXR38341.1"/>
    <property type="molecule type" value="Genomic_DNA"/>
</dbReference>
<feature type="domain" description="DUF4010" evidence="3">
    <location>
        <begin position="189"/>
        <end position="398"/>
    </location>
</feature>
<gene>
    <name evidence="4" type="ORF">GQF02_15320</name>
</gene>
<accession>A0A845BUN5</accession>
<feature type="transmembrane region" description="Helical" evidence="1">
    <location>
        <begin position="45"/>
        <end position="64"/>
    </location>
</feature>
<feature type="transmembrane region" description="Helical" evidence="1">
    <location>
        <begin position="151"/>
        <end position="169"/>
    </location>
</feature>
<feature type="transmembrane region" description="Helical" evidence="1">
    <location>
        <begin position="209"/>
        <end position="231"/>
    </location>
</feature>
<comment type="caution">
    <text evidence="4">The sequence shown here is derived from an EMBL/GenBank/DDBJ whole genome shotgun (WGS) entry which is preliminary data.</text>
</comment>
<protein>
    <submittedName>
        <fullName evidence="4">DUF4010 domain-containing protein</fullName>
    </submittedName>
</protein>
<feature type="transmembrane region" description="Helical" evidence="1">
    <location>
        <begin position="341"/>
        <end position="362"/>
    </location>
</feature>
<dbReference type="PANTHER" id="PTHR39084">
    <property type="entry name" value="MEMBRANE PROTEIN-RELATED"/>
    <property type="match status" value="1"/>
</dbReference>
<keyword evidence="1" id="KW-0472">Membrane</keyword>
<feature type="transmembrane region" description="Helical" evidence="1">
    <location>
        <begin position="374"/>
        <end position="395"/>
    </location>
</feature>
<dbReference type="RefSeq" id="WP_160798319.1">
    <property type="nucleotide sequence ID" value="NZ_WSSB01000021.1"/>
</dbReference>
<feature type="transmembrane region" description="Helical" evidence="1">
    <location>
        <begin position="12"/>
        <end position="33"/>
    </location>
</feature>
<evidence type="ECO:0000313" key="5">
    <source>
        <dbReference type="Proteomes" id="UP000467214"/>
    </source>
</evidence>
<evidence type="ECO:0000256" key="1">
    <source>
        <dbReference type="SAM" id="Phobius"/>
    </source>
</evidence>
<evidence type="ECO:0000259" key="3">
    <source>
        <dbReference type="Pfam" id="PF13194"/>
    </source>
</evidence>
<feature type="transmembrane region" description="Helical" evidence="1">
    <location>
        <begin position="273"/>
        <end position="293"/>
    </location>
</feature>
<dbReference type="Proteomes" id="UP000467214">
    <property type="component" value="Unassembled WGS sequence"/>
</dbReference>
<feature type="transmembrane region" description="Helical" evidence="1">
    <location>
        <begin position="313"/>
        <end position="334"/>
    </location>
</feature>
<feature type="transmembrane region" description="Helical" evidence="1">
    <location>
        <begin position="402"/>
        <end position="424"/>
    </location>
</feature>
<evidence type="ECO:0000259" key="2">
    <source>
        <dbReference type="Pfam" id="PF02308"/>
    </source>
</evidence>
<reference evidence="4 5" key="1">
    <citation type="submission" date="2019-12" db="EMBL/GenBank/DDBJ databases">
        <title>Neisseriaceae gen. nov. sp. Genome sequencing and assembly.</title>
        <authorList>
            <person name="Liu Z."/>
            <person name="Li A."/>
        </authorList>
    </citation>
    <scope>NUCLEOTIDE SEQUENCE [LARGE SCALE GENOMIC DNA]</scope>
    <source>
        <strain evidence="4 5">B2N2-7</strain>
    </source>
</reference>
<feature type="transmembrane region" description="Helical" evidence="1">
    <location>
        <begin position="243"/>
        <end position="266"/>
    </location>
</feature>
<proteinExistence type="predicted"/>
<feature type="transmembrane region" description="Helical" evidence="1">
    <location>
        <begin position="121"/>
        <end position="139"/>
    </location>
</feature>
<keyword evidence="5" id="KW-1185">Reference proteome</keyword>
<keyword evidence="1" id="KW-0812">Transmembrane</keyword>
<dbReference type="Pfam" id="PF13194">
    <property type="entry name" value="DUF4010"/>
    <property type="match status" value="1"/>
</dbReference>
<dbReference type="InterPro" id="IPR025105">
    <property type="entry name" value="DUF4010"/>
</dbReference>
<dbReference type="InterPro" id="IPR049177">
    <property type="entry name" value="MgtC_SapB_SrpB_YhiD_N"/>
</dbReference>
<dbReference type="PANTHER" id="PTHR39084:SF1">
    <property type="entry name" value="DUF4010 DOMAIN-CONTAINING PROTEIN"/>
    <property type="match status" value="1"/>
</dbReference>
<evidence type="ECO:0000313" key="4">
    <source>
        <dbReference type="EMBL" id="MXR38341.1"/>
    </source>
</evidence>
<organism evidence="4 5">
    <name type="scientific">Craterilacuibacter sinensis</name>
    <dbReference type="NCBI Taxonomy" id="2686017"/>
    <lineage>
        <taxon>Bacteria</taxon>
        <taxon>Pseudomonadati</taxon>
        <taxon>Pseudomonadota</taxon>
        <taxon>Betaproteobacteria</taxon>
        <taxon>Neisseriales</taxon>
        <taxon>Neisseriaceae</taxon>
        <taxon>Craterilacuibacter</taxon>
    </lineage>
</organism>
<dbReference type="AlphaFoldDB" id="A0A845BUN5"/>
<name>A0A845BUN5_9NEIS</name>
<sequence length="425" mass="45494">MVDIPINHWLRLAGTPFETLPLFATSIAIGLFIGIERERKSDTIAGIRTFALTAFLGTLLAMLAQRTQTLWLPAIGLILVGSLSFLPSPPERLRDSRTTTQAALFISYGLGILVWHEGVRLAIALGVLTTLLLYLKRELSSLSHELSRRDLLSILQFCALTFIILPLLPDQNFGPYRAFNPYQVWLLVVLIVGVGLAGFLALKIFGTRFGATILGVMGGLVSSTATTLVYAREAHARPASLALASQVILLANLVLFARLTLVTAVVMPSALQAVATLLLPALLLGLIATALMLRGGDAPHPQHTPELQNPTQLRLALGFAALFAAVLVLSAWLNDLFGSKGVYFVALISGLNDVDAITLTLYQMLGKAQIDEHSLIVAMLLAISANSAFKFGLIATLGGRTLALRCLPTFASTLVGMTAGLLVLL</sequence>
<feature type="transmembrane region" description="Helical" evidence="1">
    <location>
        <begin position="181"/>
        <end position="202"/>
    </location>
</feature>
<feature type="domain" description="MgtC/SapB/SrpB/YhiD N-terminal" evidence="2">
    <location>
        <begin position="24"/>
        <end position="140"/>
    </location>
</feature>
<keyword evidence="1" id="KW-1133">Transmembrane helix</keyword>
<feature type="transmembrane region" description="Helical" evidence="1">
    <location>
        <begin position="70"/>
        <end position="86"/>
    </location>
</feature>